<dbReference type="RefSeq" id="WP_150643242.1">
    <property type="nucleotide sequence ID" value="NZ_CABVHQ010000032.1"/>
</dbReference>
<sequence length="236" mass="24890">MSNSKKVIVITGASQGLGAGMVKAFRDLDYRVVATSRSIKPSTDPDILTVAGDIADPAIAQRVIREAIARFGRIDTLVNNAGIFVAKPFTSYTHEDYAAVLSVNLNGFFYITQLAITEMEKQRSGHVVNITTSLVDHAIEGVPSVLASLTKGGLNAATKSLAIEYAKRGIRVNAVSPGIIKTPMHGEETHEALGSLHPVGHMGEISDVAQAVVYLDSAGFVTGEILHVDGGQSAGH</sequence>
<dbReference type="Proteomes" id="UP000337909">
    <property type="component" value="Unassembled WGS sequence"/>
</dbReference>
<dbReference type="AlphaFoldDB" id="A0A5E7CXT1"/>
<dbReference type="Pfam" id="PF13561">
    <property type="entry name" value="adh_short_C2"/>
    <property type="match status" value="1"/>
</dbReference>
<dbReference type="InterPro" id="IPR002347">
    <property type="entry name" value="SDR_fam"/>
</dbReference>
<dbReference type="OrthoDB" id="9787298at2"/>
<dbReference type="SUPFAM" id="SSF51735">
    <property type="entry name" value="NAD(P)-binding Rossmann-fold domains"/>
    <property type="match status" value="1"/>
</dbReference>
<dbReference type="FunFam" id="3.40.50.720:FF:000084">
    <property type="entry name" value="Short-chain dehydrogenase reductase"/>
    <property type="match status" value="1"/>
</dbReference>
<organism evidence="3 4">
    <name type="scientific">Pseudomonas fluorescens</name>
    <dbReference type="NCBI Taxonomy" id="294"/>
    <lineage>
        <taxon>Bacteria</taxon>
        <taxon>Pseudomonadati</taxon>
        <taxon>Pseudomonadota</taxon>
        <taxon>Gammaproteobacteria</taxon>
        <taxon>Pseudomonadales</taxon>
        <taxon>Pseudomonadaceae</taxon>
        <taxon>Pseudomonas</taxon>
    </lineage>
</organism>
<proteinExistence type="inferred from homology"/>
<accession>A0A5E7CXT1</accession>
<protein>
    <submittedName>
        <fullName evidence="3">Dihydroanticapsin 7-dehydrogenase</fullName>
        <ecNumber evidence="3">1.1.1.385</ecNumber>
    </submittedName>
</protein>
<dbReference type="PRINTS" id="PR00081">
    <property type="entry name" value="GDHRDH"/>
</dbReference>
<dbReference type="Gene3D" id="3.40.50.720">
    <property type="entry name" value="NAD(P)-binding Rossmann-like Domain"/>
    <property type="match status" value="1"/>
</dbReference>
<dbReference type="CDD" id="cd05233">
    <property type="entry name" value="SDR_c"/>
    <property type="match status" value="1"/>
</dbReference>
<name>A0A5E7CXT1_PSEFL</name>
<keyword evidence="2 3" id="KW-0560">Oxidoreductase</keyword>
<dbReference type="PANTHER" id="PTHR43639:SF1">
    <property type="entry name" value="SHORT-CHAIN DEHYDROGENASE_REDUCTASE FAMILY PROTEIN"/>
    <property type="match status" value="1"/>
</dbReference>
<dbReference type="EMBL" id="CABVHQ010000032">
    <property type="protein sequence ID" value="VVO09989.1"/>
    <property type="molecule type" value="Genomic_DNA"/>
</dbReference>
<dbReference type="InterPro" id="IPR036291">
    <property type="entry name" value="NAD(P)-bd_dom_sf"/>
</dbReference>
<comment type="similarity">
    <text evidence="1">Belongs to the short-chain dehydrogenases/reductases (SDR) family.</text>
</comment>
<evidence type="ECO:0000256" key="1">
    <source>
        <dbReference type="ARBA" id="ARBA00006484"/>
    </source>
</evidence>
<reference evidence="3 4" key="1">
    <citation type="submission" date="2019-09" db="EMBL/GenBank/DDBJ databases">
        <authorList>
            <person name="Chandra G."/>
            <person name="Truman W A."/>
        </authorList>
    </citation>
    <scope>NUCLEOTIDE SEQUENCE [LARGE SCALE GENOMIC DNA]</scope>
    <source>
        <strain evidence="3">PS691</strain>
    </source>
</reference>
<dbReference type="PRINTS" id="PR00080">
    <property type="entry name" value="SDRFAMILY"/>
</dbReference>
<evidence type="ECO:0000313" key="4">
    <source>
        <dbReference type="Proteomes" id="UP000337909"/>
    </source>
</evidence>
<gene>
    <name evidence="3" type="primary">bacC_3</name>
    <name evidence="3" type="ORF">PS691_03321</name>
</gene>
<dbReference type="GO" id="GO:0016491">
    <property type="term" value="F:oxidoreductase activity"/>
    <property type="evidence" value="ECO:0007669"/>
    <property type="project" value="UniProtKB-KW"/>
</dbReference>
<dbReference type="PANTHER" id="PTHR43639">
    <property type="entry name" value="OXIDOREDUCTASE, SHORT-CHAIN DEHYDROGENASE/REDUCTASE FAMILY (AFU_ORTHOLOGUE AFUA_5G02870)"/>
    <property type="match status" value="1"/>
</dbReference>
<evidence type="ECO:0000313" key="3">
    <source>
        <dbReference type="EMBL" id="VVO09989.1"/>
    </source>
</evidence>
<dbReference type="EC" id="1.1.1.385" evidence="3"/>
<evidence type="ECO:0000256" key="2">
    <source>
        <dbReference type="ARBA" id="ARBA00023002"/>
    </source>
</evidence>